<dbReference type="GO" id="GO:0030288">
    <property type="term" value="C:outer membrane-bounded periplasmic space"/>
    <property type="evidence" value="ECO:0007669"/>
    <property type="project" value="TreeGrafter"/>
</dbReference>
<evidence type="ECO:0000256" key="6">
    <source>
        <dbReference type="ARBA" id="ARBA00022723"/>
    </source>
</evidence>
<proteinExistence type="inferred from homology"/>
<keyword evidence="6" id="KW-0479">Metal-binding</keyword>
<evidence type="ECO:0000256" key="1">
    <source>
        <dbReference type="ARBA" id="ARBA00000527"/>
    </source>
</evidence>
<dbReference type="Gene3D" id="3.60.21.10">
    <property type="match status" value="1"/>
</dbReference>
<comment type="cofactor">
    <cofactor evidence="3">
        <name>a divalent metal cation</name>
        <dbReference type="ChEBI" id="CHEBI:60240"/>
    </cofactor>
</comment>
<evidence type="ECO:0000313" key="14">
    <source>
        <dbReference type="EMBL" id="SMG42863.1"/>
    </source>
</evidence>
<dbReference type="InterPro" id="IPR004843">
    <property type="entry name" value="Calcineurin-like_PHP"/>
</dbReference>
<dbReference type="GO" id="GO:0008663">
    <property type="term" value="F:2',3'-cyclic-nucleotide 2'-phosphodiesterase activity"/>
    <property type="evidence" value="ECO:0007669"/>
    <property type="project" value="UniProtKB-EC"/>
</dbReference>
<evidence type="ECO:0000256" key="8">
    <source>
        <dbReference type="ARBA" id="ARBA00022741"/>
    </source>
</evidence>
<dbReference type="InterPro" id="IPR041827">
    <property type="entry name" value="CpdB_N"/>
</dbReference>
<keyword evidence="15" id="KW-1185">Reference proteome</keyword>
<accession>A0A1X7KP32</accession>
<evidence type="ECO:0000259" key="12">
    <source>
        <dbReference type="Pfam" id="PF00149"/>
    </source>
</evidence>
<dbReference type="Proteomes" id="UP000193834">
    <property type="component" value="Unassembled WGS sequence"/>
</dbReference>
<dbReference type="InterPro" id="IPR006179">
    <property type="entry name" value="5_nucleotidase/apyrase"/>
</dbReference>
<evidence type="ECO:0000256" key="2">
    <source>
        <dbReference type="ARBA" id="ARBA00001730"/>
    </source>
</evidence>
<dbReference type="InterPro" id="IPR036907">
    <property type="entry name" value="5'-Nucleotdase_C_sf"/>
</dbReference>
<reference evidence="14 15" key="1">
    <citation type="submission" date="2017-04" db="EMBL/GenBank/DDBJ databases">
        <authorList>
            <person name="Afonso C.L."/>
            <person name="Miller P.J."/>
            <person name="Scott M.A."/>
            <person name="Spackman E."/>
            <person name="Goraichik I."/>
            <person name="Dimitrov K.M."/>
            <person name="Suarez D.L."/>
            <person name="Swayne D.E."/>
        </authorList>
    </citation>
    <scope>NUCLEOTIDE SEQUENCE [LARGE SCALE GENOMIC DNA]</scope>
    <source>
        <strain evidence="14 15">11</strain>
    </source>
</reference>
<sequence length="549" mass="61181">MVPSTYIEEVSALTEQAMKRCTILVTSDIHGYISAASYRTQEDVDTGLARLATRIKAERAQEADLILIDNGDLIQGTPLTYYAANFKSSKPHPAIAALSSLDYDAAVVGNHEFNYGLSYLQEVMTEGSFPWLSAGIVDEGTDTPAFGMPYIIKRCGEVKVAILGVTTHYIPNWEHPDHIAGLDFQDALNTVKTWVPRIRAKEEPDLMIVAYHGGFERDVVSGEWTERYTGENQGYAMCMEVEGIDMLITGHQHRMLTGEINGVSVIQPGCNGQALGKLEAVFERVEGRFRLRSKRAELIPCQGSYAKDQEVLEAIRPYEEQTQVWLDEKLGSVDGDMKIDSPHALRLADHPFIEFVNKVQMEAAGADVSNTALLSEDTHGFEHTITMRDILTNFIYPNTLTVLRVSGDDIRKALEQSASYFTLQADGSIAVSRSFLEPKTQHYNYDMWEGIEYELDVSMPIGQRVVKLTRQGTPIEGGQTYEVVMNNYRAGGGGEYEMYRSKPVVREVTVDMSELIAGYIREKGTVEASCNHNWRVIASEAIGSSNEQR</sequence>
<dbReference type="Gene3D" id="3.90.780.10">
    <property type="entry name" value="5'-Nucleotidase, C-terminal domain"/>
    <property type="match status" value="1"/>
</dbReference>
<comment type="catalytic activity">
    <reaction evidence="1">
        <text>a ribonucleoside 3'-phosphate + H2O = a ribonucleoside + phosphate</text>
        <dbReference type="Rhea" id="RHEA:10144"/>
        <dbReference type="ChEBI" id="CHEBI:13197"/>
        <dbReference type="ChEBI" id="CHEBI:15377"/>
        <dbReference type="ChEBI" id="CHEBI:18254"/>
        <dbReference type="ChEBI" id="CHEBI:43474"/>
        <dbReference type="EC" id="3.1.3.6"/>
    </reaction>
</comment>
<evidence type="ECO:0000256" key="3">
    <source>
        <dbReference type="ARBA" id="ARBA00001968"/>
    </source>
</evidence>
<evidence type="ECO:0000256" key="9">
    <source>
        <dbReference type="ARBA" id="ARBA00022801"/>
    </source>
</evidence>
<evidence type="ECO:0000256" key="7">
    <source>
        <dbReference type="ARBA" id="ARBA00022729"/>
    </source>
</evidence>
<dbReference type="CDD" id="cd07410">
    <property type="entry name" value="MPP_CpdB_N"/>
    <property type="match status" value="1"/>
</dbReference>
<evidence type="ECO:0000313" key="15">
    <source>
        <dbReference type="Proteomes" id="UP000193834"/>
    </source>
</evidence>
<dbReference type="InterPro" id="IPR029052">
    <property type="entry name" value="Metallo-depent_PP-like"/>
</dbReference>
<keyword evidence="7" id="KW-0732">Signal</keyword>
<dbReference type="Pfam" id="PF00149">
    <property type="entry name" value="Metallophos"/>
    <property type="match status" value="1"/>
</dbReference>
<dbReference type="InterPro" id="IPR006146">
    <property type="entry name" value="5'-Nucleotdase_CS"/>
</dbReference>
<dbReference type="GO" id="GO:0046872">
    <property type="term" value="F:metal ion binding"/>
    <property type="evidence" value="ECO:0007669"/>
    <property type="project" value="UniProtKB-KW"/>
</dbReference>
<gene>
    <name evidence="14" type="ORF">SAMN06295960_2543</name>
</gene>
<name>A0A1X7KP32_9BACL</name>
<dbReference type="GO" id="GO:0008254">
    <property type="term" value="F:3'-nucleotidase activity"/>
    <property type="evidence" value="ECO:0007669"/>
    <property type="project" value="UniProtKB-EC"/>
</dbReference>
<protein>
    <submittedName>
        <fullName evidence="14">2',3'-cyclic-nucleotide 2'-phosphodiesterase / 3'-nucleotidase</fullName>
    </submittedName>
</protein>
<evidence type="ECO:0000256" key="11">
    <source>
        <dbReference type="RuleBase" id="RU362119"/>
    </source>
</evidence>
<dbReference type="GO" id="GO:0009166">
    <property type="term" value="P:nucleotide catabolic process"/>
    <property type="evidence" value="ECO:0007669"/>
    <property type="project" value="InterPro"/>
</dbReference>
<feature type="domain" description="Calcineurin-like phosphoesterase" evidence="12">
    <location>
        <begin position="22"/>
        <end position="254"/>
    </location>
</feature>
<dbReference type="EMBL" id="FXAZ01000003">
    <property type="protein sequence ID" value="SMG42863.1"/>
    <property type="molecule type" value="Genomic_DNA"/>
</dbReference>
<keyword evidence="10" id="KW-0511">Multifunctional enzyme</keyword>
<dbReference type="PANTHER" id="PTHR11575:SF6">
    <property type="entry name" value="2',3'-CYCLIC-NUCLEOTIDE 2'-PHOSPHODIESTERASE_3'-NUCLEOTIDASE"/>
    <property type="match status" value="1"/>
</dbReference>
<comment type="catalytic activity">
    <reaction evidence="2">
        <text>a nucleoside 2',3'-cyclic phosphate + H2O = a nucleoside 3'-phosphate + H(+)</text>
        <dbReference type="Rhea" id="RHEA:19621"/>
        <dbReference type="ChEBI" id="CHEBI:15377"/>
        <dbReference type="ChEBI" id="CHEBI:15378"/>
        <dbReference type="ChEBI" id="CHEBI:66949"/>
        <dbReference type="ChEBI" id="CHEBI:66954"/>
        <dbReference type="EC" id="3.1.4.16"/>
    </reaction>
</comment>
<evidence type="ECO:0000256" key="10">
    <source>
        <dbReference type="ARBA" id="ARBA00023268"/>
    </source>
</evidence>
<dbReference type="GO" id="GO:0000166">
    <property type="term" value="F:nucleotide binding"/>
    <property type="evidence" value="ECO:0007669"/>
    <property type="project" value="UniProtKB-KW"/>
</dbReference>
<evidence type="ECO:0000256" key="5">
    <source>
        <dbReference type="ARBA" id="ARBA00006654"/>
    </source>
</evidence>
<dbReference type="PRINTS" id="PR01607">
    <property type="entry name" value="APYRASEFAMLY"/>
</dbReference>
<dbReference type="PANTHER" id="PTHR11575">
    <property type="entry name" value="5'-NUCLEOTIDASE-RELATED"/>
    <property type="match status" value="1"/>
</dbReference>
<dbReference type="Pfam" id="PF02872">
    <property type="entry name" value="5_nucleotid_C"/>
    <property type="match status" value="1"/>
</dbReference>
<dbReference type="STRING" id="1852522.SAMN06295960_2543"/>
<evidence type="ECO:0000259" key="13">
    <source>
        <dbReference type="Pfam" id="PF02872"/>
    </source>
</evidence>
<comment type="subcellular location">
    <subcellularLocation>
        <location evidence="4">Cell envelope</location>
    </subcellularLocation>
</comment>
<dbReference type="RefSeq" id="WP_244903389.1">
    <property type="nucleotide sequence ID" value="NZ_FXAZ01000003.1"/>
</dbReference>
<evidence type="ECO:0000256" key="4">
    <source>
        <dbReference type="ARBA" id="ARBA00004196"/>
    </source>
</evidence>
<keyword evidence="8 11" id="KW-0547">Nucleotide-binding</keyword>
<organism evidence="14 15">
    <name type="scientific">Paenibacillus aquistagni</name>
    <dbReference type="NCBI Taxonomy" id="1852522"/>
    <lineage>
        <taxon>Bacteria</taxon>
        <taxon>Bacillati</taxon>
        <taxon>Bacillota</taxon>
        <taxon>Bacilli</taxon>
        <taxon>Bacillales</taxon>
        <taxon>Paenibacillaceae</taxon>
        <taxon>Paenibacillus</taxon>
    </lineage>
</organism>
<dbReference type="InterPro" id="IPR008334">
    <property type="entry name" value="5'-Nucleotdase_C"/>
</dbReference>
<dbReference type="SUPFAM" id="SSF56300">
    <property type="entry name" value="Metallo-dependent phosphatases"/>
    <property type="match status" value="1"/>
</dbReference>
<feature type="domain" description="5'-Nucleotidase C-terminal" evidence="13">
    <location>
        <begin position="345"/>
        <end position="499"/>
    </location>
</feature>
<dbReference type="SUPFAM" id="SSF55816">
    <property type="entry name" value="5'-nucleotidase (syn. UDP-sugar hydrolase), C-terminal domain"/>
    <property type="match status" value="1"/>
</dbReference>
<dbReference type="PROSITE" id="PS00786">
    <property type="entry name" value="5_NUCLEOTIDASE_2"/>
    <property type="match status" value="1"/>
</dbReference>
<dbReference type="AlphaFoldDB" id="A0A1X7KP32"/>
<keyword evidence="9 11" id="KW-0378">Hydrolase</keyword>
<comment type="similarity">
    <text evidence="5 11">Belongs to the 5'-nucleotidase family.</text>
</comment>